<dbReference type="EMBL" id="JAOVZR010000001">
    <property type="protein sequence ID" value="MCY0147818.1"/>
    <property type="molecule type" value="Genomic_DNA"/>
</dbReference>
<proteinExistence type="predicted"/>
<gene>
    <name evidence="1" type="ORF">OEG84_08850</name>
</gene>
<organism evidence="1 2">
    <name type="scientific">Hoeflea algicola</name>
    <dbReference type="NCBI Taxonomy" id="2983763"/>
    <lineage>
        <taxon>Bacteria</taxon>
        <taxon>Pseudomonadati</taxon>
        <taxon>Pseudomonadota</taxon>
        <taxon>Alphaproteobacteria</taxon>
        <taxon>Hyphomicrobiales</taxon>
        <taxon>Rhizobiaceae</taxon>
        <taxon>Hoeflea</taxon>
    </lineage>
</organism>
<sequence>MHRNFLLILIGVLAVVAVVAGYRYYQERQSGIEINENDISIDGK</sequence>
<name>A0ABT3Z7T5_9HYPH</name>
<accession>A0ABT3Z7T5</accession>
<dbReference type="Proteomes" id="UP001073227">
    <property type="component" value="Unassembled WGS sequence"/>
</dbReference>
<keyword evidence="2" id="KW-1185">Reference proteome</keyword>
<comment type="caution">
    <text evidence="1">The sequence shown here is derived from an EMBL/GenBank/DDBJ whole genome shotgun (WGS) entry which is preliminary data.</text>
</comment>
<reference evidence="1" key="1">
    <citation type="submission" date="2022-10" db="EMBL/GenBank/DDBJ databases">
        <title>Hoeflea sp. G2-23, isolated from marine algae.</title>
        <authorList>
            <person name="Kristyanto S."/>
            <person name="Kim J.M."/>
            <person name="Jeon C.O."/>
        </authorList>
    </citation>
    <scope>NUCLEOTIDE SEQUENCE</scope>
    <source>
        <strain evidence="1">G2-23</strain>
    </source>
</reference>
<protein>
    <submittedName>
        <fullName evidence="1">Uncharacterized protein</fullName>
    </submittedName>
</protein>
<dbReference type="RefSeq" id="WP_267653412.1">
    <property type="nucleotide sequence ID" value="NZ_JAOVZR010000001.1"/>
</dbReference>
<evidence type="ECO:0000313" key="1">
    <source>
        <dbReference type="EMBL" id="MCY0147818.1"/>
    </source>
</evidence>
<evidence type="ECO:0000313" key="2">
    <source>
        <dbReference type="Proteomes" id="UP001073227"/>
    </source>
</evidence>